<evidence type="ECO:0000259" key="5">
    <source>
        <dbReference type="Pfam" id="PF04542"/>
    </source>
</evidence>
<evidence type="ECO:0000259" key="6">
    <source>
        <dbReference type="Pfam" id="PF08281"/>
    </source>
</evidence>
<name>A0ABQ2IHM5_9BACT</name>
<organism evidence="7 8">
    <name type="scientific">Dyadobacter beijingensis</name>
    <dbReference type="NCBI Taxonomy" id="365489"/>
    <lineage>
        <taxon>Bacteria</taxon>
        <taxon>Pseudomonadati</taxon>
        <taxon>Bacteroidota</taxon>
        <taxon>Cytophagia</taxon>
        <taxon>Cytophagales</taxon>
        <taxon>Spirosomataceae</taxon>
        <taxon>Dyadobacter</taxon>
    </lineage>
</organism>
<evidence type="ECO:0000256" key="3">
    <source>
        <dbReference type="ARBA" id="ARBA00023082"/>
    </source>
</evidence>
<dbReference type="InterPro" id="IPR036388">
    <property type="entry name" value="WH-like_DNA-bd_sf"/>
</dbReference>
<dbReference type="Gene3D" id="1.10.1740.10">
    <property type="match status" value="1"/>
</dbReference>
<evidence type="ECO:0000256" key="2">
    <source>
        <dbReference type="ARBA" id="ARBA00023015"/>
    </source>
</evidence>
<keyword evidence="3" id="KW-0731">Sigma factor</keyword>
<dbReference type="CDD" id="cd06171">
    <property type="entry name" value="Sigma70_r4"/>
    <property type="match status" value="1"/>
</dbReference>
<dbReference type="Pfam" id="PF08281">
    <property type="entry name" value="Sigma70_r4_2"/>
    <property type="match status" value="1"/>
</dbReference>
<dbReference type="PANTHER" id="PTHR43133:SF46">
    <property type="entry name" value="RNA POLYMERASE SIGMA-70 FACTOR ECF SUBFAMILY"/>
    <property type="match status" value="1"/>
</dbReference>
<dbReference type="InterPro" id="IPR013249">
    <property type="entry name" value="RNA_pol_sigma70_r4_t2"/>
</dbReference>
<dbReference type="PANTHER" id="PTHR43133">
    <property type="entry name" value="RNA POLYMERASE ECF-TYPE SIGMA FACTO"/>
    <property type="match status" value="1"/>
</dbReference>
<keyword evidence="4" id="KW-0804">Transcription</keyword>
<comment type="similarity">
    <text evidence="1">Belongs to the sigma-70 factor family. ECF subfamily.</text>
</comment>
<evidence type="ECO:0000313" key="7">
    <source>
        <dbReference type="EMBL" id="GGN11790.1"/>
    </source>
</evidence>
<keyword evidence="2" id="KW-0805">Transcription regulation</keyword>
<evidence type="ECO:0000313" key="8">
    <source>
        <dbReference type="Proteomes" id="UP000632339"/>
    </source>
</evidence>
<feature type="domain" description="RNA polymerase sigma-70 region 2" evidence="5">
    <location>
        <begin position="33"/>
        <end position="100"/>
    </location>
</feature>
<dbReference type="Pfam" id="PF04542">
    <property type="entry name" value="Sigma70_r2"/>
    <property type="match status" value="1"/>
</dbReference>
<evidence type="ECO:0000256" key="1">
    <source>
        <dbReference type="ARBA" id="ARBA00010641"/>
    </source>
</evidence>
<feature type="domain" description="RNA polymerase sigma factor 70 region 4 type 2" evidence="6">
    <location>
        <begin position="128"/>
        <end position="179"/>
    </location>
</feature>
<dbReference type="InterPro" id="IPR039425">
    <property type="entry name" value="RNA_pol_sigma-70-like"/>
</dbReference>
<dbReference type="GO" id="GO:0000428">
    <property type="term" value="C:DNA-directed RNA polymerase complex"/>
    <property type="evidence" value="ECO:0007669"/>
    <property type="project" value="UniProtKB-KW"/>
</dbReference>
<dbReference type="InterPro" id="IPR013325">
    <property type="entry name" value="RNA_pol_sigma_r2"/>
</dbReference>
<dbReference type="InterPro" id="IPR013324">
    <property type="entry name" value="RNA_pol_sigma_r3/r4-like"/>
</dbReference>
<dbReference type="SUPFAM" id="SSF88659">
    <property type="entry name" value="Sigma3 and sigma4 domains of RNA polymerase sigma factors"/>
    <property type="match status" value="1"/>
</dbReference>
<dbReference type="InterPro" id="IPR014284">
    <property type="entry name" value="RNA_pol_sigma-70_dom"/>
</dbReference>
<keyword evidence="8" id="KW-1185">Reference proteome</keyword>
<dbReference type="EMBL" id="BMLI01000004">
    <property type="protein sequence ID" value="GGN11790.1"/>
    <property type="molecule type" value="Genomic_DNA"/>
</dbReference>
<evidence type="ECO:0000256" key="4">
    <source>
        <dbReference type="ARBA" id="ARBA00023163"/>
    </source>
</evidence>
<dbReference type="SUPFAM" id="SSF88946">
    <property type="entry name" value="Sigma2 domain of RNA polymerase sigma factors"/>
    <property type="match status" value="1"/>
</dbReference>
<protein>
    <submittedName>
        <fullName evidence="7">DNA-directed RNA polymerase sigma-70 factor</fullName>
    </submittedName>
</protein>
<accession>A0ABQ2IHM5</accession>
<gene>
    <name evidence="7" type="ORF">GCM10010967_54730</name>
</gene>
<comment type="caution">
    <text evidence="7">The sequence shown here is derived from an EMBL/GenBank/DDBJ whole genome shotgun (WGS) entry which is preliminary data.</text>
</comment>
<sequence>MLKFLNKIIFDPNDFRSVIAACIAGNSQAQHILFKKYFGYAKSICLRYTYSPEEAEEVLNEGFLKVFNNLERYDPEQPFKAWLRTVMVNNAISYFRRNKKHYAARTAFDEIPEPGIADDAVSEITAGEIMQLIHELKPIYKTVFLMYAVDGYCHKEIATMLDINEATVRSQYARARAQLQELIALHYPDLAEQYAMFSFQ</sequence>
<keyword evidence="7" id="KW-0240">DNA-directed RNA polymerase</keyword>
<dbReference type="RefSeq" id="WP_019945174.1">
    <property type="nucleotide sequence ID" value="NZ_BMLI01000004.1"/>
</dbReference>
<dbReference type="InterPro" id="IPR007627">
    <property type="entry name" value="RNA_pol_sigma70_r2"/>
</dbReference>
<proteinExistence type="inferred from homology"/>
<dbReference type="Gene3D" id="1.10.10.10">
    <property type="entry name" value="Winged helix-like DNA-binding domain superfamily/Winged helix DNA-binding domain"/>
    <property type="match status" value="1"/>
</dbReference>
<dbReference type="Proteomes" id="UP000632339">
    <property type="component" value="Unassembled WGS sequence"/>
</dbReference>
<reference evidence="8" key="1">
    <citation type="journal article" date="2019" name="Int. J. Syst. Evol. Microbiol.">
        <title>The Global Catalogue of Microorganisms (GCM) 10K type strain sequencing project: providing services to taxonomists for standard genome sequencing and annotation.</title>
        <authorList>
            <consortium name="The Broad Institute Genomics Platform"/>
            <consortium name="The Broad Institute Genome Sequencing Center for Infectious Disease"/>
            <person name="Wu L."/>
            <person name="Ma J."/>
        </authorList>
    </citation>
    <scope>NUCLEOTIDE SEQUENCE [LARGE SCALE GENOMIC DNA]</scope>
    <source>
        <strain evidence="8">CGMCC 1.6375</strain>
    </source>
</reference>
<dbReference type="NCBIfam" id="TIGR02937">
    <property type="entry name" value="sigma70-ECF"/>
    <property type="match status" value="1"/>
</dbReference>